<keyword evidence="2" id="KW-1133">Transmembrane helix</keyword>
<gene>
    <name evidence="3" type="ORF">ON006_00480</name>
</gene>
<organism evidence="3 4">
    <name type="scientific">Dyadobacter pollutisoli</name>
    <dbReference type="NCBI Taxonomy" id="2910158"/>
    <lineage>
        <taxon>Bacteria</taxon>
        <taxon>Pseudomonadati</taxon>
        <taxon>Bacteroidota</taxon>
        <taxon>Cytophagia</taxon>
        <taxon>Cytophagales</taxon>
        <taxon>Spirosomataceae</taxon>
        <taxon>Dyadobacter</taxon>
    </lineage>
</organism>
<dbReference type="AlphaFoldDB" id="A0A9E8NCF1"/>
<keyword evidence="2" id="KW-0812">Transmembrane</keyword>
<evidence type="ECO:0000313" key="3">
    <source>
        <dbReference type="EMBL" id="WAC12442.1"/>
    </source>
</evidence>
<evidence type="ECO:0000256" key="1">
    <source>
        <dbReference type="SAM" id="MobiDB-lite"/>
    </source>
</evidence>
<feature type="transmembrane region" description="Helical" evidence="2">
    <location>
        <begin position="376"/>
        <end position="394"/>
    </location>
</feature>
<dbReference type="RefSeq" id="WP_244824589.1">
    <property type="nucleotide sequence ID" value="NZ_CP112998.1"/>
</dbReference>
<sequence>MFDSEVLDVVIGLVFIYLLYSLLGTILQEIIATSILGLRGRVLKQIIGQMLDDGSGKKEFTKVFYSHPGIKYLTENILFGKRPTYISKETFSKVLIDLLRGDAVKAGESFRPTIEQTLKDGKITWTATISQNNINTKWGLKNKVDEIFQFLVGHNKKTVGAEEEEEVFRLIRRILADPKSDKKEFIKELDDKYDHLIDLLNKSKPDSTEKNLNQAGTSNCETGHRGNIIPEETAKYLNSIWVDAQGDVTKFREYLEIWYVEMMEKCTGLYKKWNQFMLLVIGLFIAIFFNIDTITIATKLQNSPALRAKIISQINDFNVAKERVSGSAKVKIESTIDKIATEELGTDIPRINHVLGLGWETSKFWEEFCKCDPIRFLGWILTALAISFGAPFWFDLLNKLMKFRGAIAPKDDSSDPEKKKIKTIKTVG</sequence>
<protein>
    <submittedName>
        <fullName evidence="3">Uncharacterized protein</fullName>
    </submittedName>
</protein>
<feature type="transmembrane region" description="Helical" evidence="2">
    <location>
        <begin position="276"/>
        <end position="297"/>
    </location>
</feature>
<feature type="compositionally biased region" description="Basic residues" evidence="1">
    <location>
        <begin position="419"/>
        <end position="428"/>
    </location>
</feature>
<dbReference type="Proteomes" id="UP001164653">
    <property type="component" value="Chromosome"/>
</dbReference>
<dbReference type="KEGG" id="dpf:ON006_00480"/>
<keyword evidence="4" id="KW-1185">Reference proteome</keyword>
<name>A0A9E8NCF1_9BACT</name>
<proteinExistence type="predicted"/>
<reference evidence="3" key="1">
    <citation type="submission" date="2022-11" db="EMBL/GenBank/DDBJ databases">
        <title>Dyadobacter pollutisoli sp. nov., isolated from plastic dumped soil.</title>
        <authorList>
            <person name="Kim J.M."/>
            <person name="Kim K.R."/>
            <person name="Lee J.K."/>
            <person name="Hao L."/>
            <person name="Jeon C.O."/>
        </authorList>
    </citation>
    <scope>NUCLEOTIDE SEQUENCE</scope>
    <source>
        <strain evidence="3">U1</strain>
    </source>
</reference>
<accession>A0A9E8NCF1</accession>
<evidence type="ECO:0000256" key="2">
    <source>
        <dbReference type="SAM" id="Phobius"/>
    </source>
</evidence>
<feature type="transmembrane region" description="Helical" evidence="2">
    <location>
        <begin position="6"/>
        <end position="27"/>
    </location>
</feature>
<feature type="compositionally biased region" description="Basic and acidic residues" evidence="1">
    <location>
        <begin position="409"/>
        <end position="418"/>
    </location>
</feature>
<keyword evidence="2" id="KW-0472">Membrane</keyword>
<feature type="region of interest" description="Disordered" evidence="1">
    <location>
        <begin position="409"/>
        <end position="428"/>
    </location>
</feature>
<dbReference type="EMBL" id="CP112998">
    <property type="protein sequence ID" value="WAC12442.1"/>
    <property type="molecule type" value="Genomic_DNA"/>
</dbReference>
<evidence type="ECO:0000313" key="4">
    <source>
        <dbReference type="Proteomes" id="UP001164653"/>
    </source>
</evidence>